<feature type="transmembrane region" description="Helical" evidence="1">
    <location>
        <begin position="7"/>
        <end position="28"/>
    </location>
</feature>
<dbReference type="AlphaFoldDB" id="A0A2H0C121"/>
<comment type="caution">
    <text evidence="2">The sequence shown here is derived from an EMBL/GenBank/DDBJ whole genome shotgun (WGS) entry which is preliminary data.</text>
</comment>
<accession>A0A2H0C121</accession>
<evidence type="ECO:0000256" key="1">
    <source>
        <dbReference type="SAM" id="Phobius"/>
    </source>
</evidence>
<proteinExistence type="predicted"/>
<dbReference type="Proteomes" id="UP000229699">
    <property type="component" value="Unassembled WGS sequence"/>
</dbReference>
<evidence type="ECO:0000313" key="2">
    <source>
        <dbReference type="EMBL" id="PIP63635.1"/>
    </source>
</evidence>
<evidence type="ECO:0000313" key="3">
    <source>
        <dbReference type="Proteomes" id="UP000229699"/>
    </source>
</evidence>
<sequence>MITQKKFSRLILIVGIIGILIIGGSFFFSNNKNNFFQNITLNNPNQLKTYKNESFGYEFQYDRNSKVYYEVKNGHIFIDEVDRGLDRDPIEEKKGVIVRLSNDNLWVTKKGRKLDDTHYFLLEIGEKCVSYNNVNLTYKVINGLTFQYYEVKNEIEGKGIVRVACLTQNGRSWSLVNQTYFEENFEKTGKLFNQILSSFKLTIF</sequence>
<protein>
    <submittedName>
        <fullName evidence="2">Uncharacterized protein</fullName>
    </submittedName>
</protein>
<keyword evidence="1" id="KW-0472">Membrane</keyword>
<keyword evidence="1" id="KW-0812">Transmembrane</keyword>
<gene>
    <name evidence="2" type="ORF">COW97_01430</name>
</gene>
<organism evidence="2 3">
    <name type="scientific">Candidatus Roizmanbacteria bacterium CG22_combo_CG10-13_8_21_14_all_34_12</name>
    <dbReference type="NCBI Taxonomy" id="1974860"/>
    <lineage>
        <taxon>Bacteria</taxon>
        <taxon>Candidatus Roizmaniibacteriota</taxon>
    </lineage>
</organism>
<dbReference type="EMBL" id="PCTC01000029">
    <property type="protein sequence ID" value="PIP63635.1"/>
    <property type="molecule type" value="Genomic_DNA"/>
</dbReference>
<reference evidence="2 3" key="1">
    <citation type="submission" date="2017-09" db="EMBL/GenBank/DDBJ databases">
        <title>Depth-based differentiation of microbial function through sediment-hosted aquifers and enrichment of novel symbionts in the deep terrestrial subsurface.</title>
        <authorList>
            <person name="Probst A.J."/>
            <person name="Ladd B."/>
            <person name="Jarett J.K."/>
            <person name="Geller-Mcgrath D.E."/>
            <person name="Sieber C.M."/>
            <person name="Emerson J.B."/>
            <person name="Anantharaman K."/>
            <person name="Thomas B.C."/>
            <person name="Malmstrom R."/>
            <person name="Stieglmeier M."/>
            <person name="Klingl A."/>
            <person name="Woyke T."/>
            <person name="Ryan C.M."/>
            <person name="Banfield J.F."/>
        </authorList>
    </citation>
    <scope>NUCLEOTIDE SEQUENCE [LARGE SCALE GENOMIC DNA]</scope>
    <source>
        <strain evidence="2">CG22_combo_CG10-13_8_21_14_all_34_12</strain>
    </source>
</reference>
<keyword evidence="1" id="KW-1133">Transmembrane helix</keyword>
<name>A0A2H0C121_9BACT</name>